<reference evidence="1" key="1">
    <citation type="journal article" date="2019" name="Sci. Rep.">
        <title>Draft genome of Tanacetum cinerariifolium, the natural source of mosquito coil.</title>
        <authorList>
            <person name="Yamashiro T."/>
            <person name="Shiraishi A."/>
            <person name="Satake H."/>
            <person name="Nakayama K."/>
        </authorList>
    </citation>
    <scope>NUCLEOTIDE SEQUENCE</scope>
</reference>
<dbReference type="PANTHER" id="PTHR33710">
    <property type="entry name" value="BNAC02G09200D PROTEIN"/>
    <property type="match status" value="1"/>
</dbReference>
<organism evidence="1">
    <name type="scientific">Tanacetum cinerariifolium</name>
    <name type="common">Dalmatian daisy</name>
    <name type="synonym">Chrysanthemum cinerariifolium</name>
    <dbReference type="NCBI Taxonomy" id="118510"/>
    <lineage>
        <taxon>Eukaryota</taxon>
        <taxon>Viridiplantae</taxon>
        <taxon>Streptophyta</taxon>
        <taxon>Embryophyta</taxon>
        <taxon>Tracheophyta</taxon>
        <taxon>Spermatophyta</taxon>
        <taxon>Magnoliopsida</taxon>
        <taxon>eudicotyledons</taxon>
        <taxon>Gunneridae</taxon>
        <taxon>Pentapetalae</taxon>
        <taxon>asterids</taxon>
        <taxon>campanulids</taxon>
        <taxon>Asterales</taxon>
        <taxon>Asteraceae</taxon>
        <taxon>Asteroideae</taxon>
        <taxon>Anthemideae</taxon>
        <taxon>Anthemidinae</taxon>
        <taxon>Tanacetum</taxon>
    </lineage>
</organism>
<dbReference type="PANTHER" id="PTHR33710:SF77">
    <property type="entry name" value="DNASE I-LIKE SUPERFAMILY PROTEIN"/>
    <property type="match status" value="1"/>
</dbReference>
<evidence type="ECO:0000313" key="1">
    <source>
        <dbReference type="EMBL" id="GEU73750.1"/>
    </source>
</evidence>
<keyword evidence="1" id="KW-0548">Nucleotidyltransferase</keyword>
<gene>
    <name evidence="1" type="ORF">Tci_045728</name>
</gene>
<proteinExistence type="predicted"/>
<dbReference type="EMBL" id="BKCJ010006750">
    <property type="protein sequence ID" value="GEU73750.1"/>
    <property type="molecule type" value="Genomic_DNA"/>
</dbReference>
<dbReference type="GO" id="GO:0003964">
    <property type="term" value="F:RNA-directed DNA polymerase activity"/>
    <property type="evidence" value="ECO:0007669"/>
    <property type="project" value="UniProtKB-KW"/>
</dbReference>
<keyword evidence="1" id="KW-0695">RNA-directed DNA polymerase</keyword>
<comment type="caution">
    <text evidence="1">The sequence shown here is derived from an EMBL/GenBank/DDBJ whole genome shotgun (WGS) entry which is preliminary data.</text>
</comment>
<name>A0A6L2MJ26_TANCI</name>
<sequence>MAYTWDNKRNRGENVRKGIDRALGKAALFEAFPNQSLFHLPLIGSDHSPLIYKTCSSPKKLRKSFKFKSMWTLKKSCEEAIRDLWCTSQQNDHMKNLKNQLASYAVGLCSWIRSHFGNNKKIIGELTAELTHLQSLPPTSENGMSIHLDSQVSQAKIERAVKNLAKTSKCDCLIGLIDQYCKASGQSINFSNSEDGGGLGFRDLSCFNLAILAKQGWRLITNPGWKNAITESDSKLVVSFASSEAVPPWTVAAIVGDIKLWASQLALFFSWVNRDIDVHNGEIETRFYNSERTKVGDYFVVGCCLQASEDRNGKIRTKKKGVIDSHITFNPDYIYHIIVPSDSDIEDAFSSTHTPDYTPALTDYFLASPGNTSPDPSDDLSSIFL</sequence>
<dbReference type="AlphaFoldDB" id="A0A6L2MJ26"/>
<keyword evidence="1" id="KW-0808">Transferase</keyword>
<accession>A0A6L2MJ26</accession>
<protein>
    <submittedName>
        <fullName evidence="1">Reverse transcriptase</fullName>
    </submittedName>
</protein>